<keyword evidence="1 4" id="KW-0597">Phosphoprotein</keyword>
<dbReference type="GO" id="GO:0004035">
    <property type="term" value="F:alkaline phosphatase activity"/>
    <property type="evidence" value="ECO:0007669"/>
    <property type="project" value="InterPro"/>
</dbReference>
<evidence type="ECO:0000313" key="8">
    <source>
        <dbReference type="Proteomes" id="UP000249645"/>
    </source>
</evidence>
<feature type="chain" id="PRO_5016066364" evidence="6">
    <location>
        <begin position="22"/>
        <end position="557"/>
    </location>
</feature>
<feature type="active site" description="Phosphothreonine intermediate" evidence="4">
    <location>
        <position position="90"/>
    </location>
</feature>
<dbReference type="SUPFAM" id="SSF53649">
    <property type="entry name" value="Alkaline phosphatase-like"/>
    <property type="match status" value="1"/>
</dbReference>
<evidence type="ECO:0000256" key="6">
    <source>
        <dbReference type="SAM" id="SignalP"/>
    </source>
</evidence>
<dbReference type="GO" id="GO:0046872">
    <property type="term" value="F:metal ion binding"/>
    <property type="evidence" value="ECO:0007669"/>
    <property type="project" value="UniProtKB-KW"/>
</dbReference>
<organism evidence="7 8">
    <name type="scientific">Pseudopedobacter saltans</name>
    <dbReference type="NCBI Taxonomy" id="151895"/>
    <lineage>
        <taxon>Bacteria</taxon>
        <taxon>Pseudomonadati</taxon>
        <taxon>Bacteroidota</taxon>
        <taxon>Sphingobacteriia</taxon>
        <taxon>Sphingobacteriales</taxon>
        <taxon>Sphingobacteriaceae</taxon>
        <taxon>Pseudopedobacter</taxon>
    </lineage>
</organism>
<keyword evidence="2" id="KW-0479">Metal-binding</keyword>
<name>A0A2W5F7X2_9SPHI</name>
<dbReference type="Pfam" id="PF01663">
    <property type="entry name" value="Phosphodiest"/>
    <property type="match status" value="1"/>
</dbReference>
<feature type="signal peptide" evidence="6">
    <location>
        <begin position="1"/>
        <end position="21"/>
    </location>
</feature>
<accession>A0A2W5F7X2</accession>
<reference evidence="7 8" key="1">
    <citation type="submission" date="2017-11" db="EMBL/GenBank/DDBJ databases">
        <title>Infants hospitalized years apart are colonized by the same room-sourced microbial strains.</title>
        <authorList>
            <person name="Brooks B."/>
            <person name="Olm M.R."/>
            <person name="Firek B.A."/>
            <person name="Baker R."/>
            <person name="Thomas B.C."/>
            <person name="Morowitz M.J."/>
            <person name="Banfield J.F."/>
        </authorList>
    </citation>
    <scope>NUCLEOTIDE SEQUENCE [LARGE SCALE GENOMIC DNA]</scope>
    <source>
        <strain evidence="7">S2_009_000_R2_76</strain>
    </source>
</reference>
<feature type="binding site" evidence="5">
    <location>
        <position position="111"/>
    </location>
    <ligand>
        <name>substrate</name>
    </ligand>
</feature>
<dbReference type="AlphaFoldDB" id="A0A2W5F7X2"/>
<proteinExistence type="predicted"/>
<evidence type="ECO:0000256" key="4">
    <source>
        <dbReference type="PIRSR" id="PIRSR031924-50"/>
    </source>
</evidence>
<dbReference type="PANTHER" id="PTHR10151">
    <property type="entry name" value="ECTONUCLEOTIDE PYROPHOSPHATASE/PHOSPHODIESTERASE"/>
    <property type="match status" value="1"/>
</dbReference>
<dbReference type="EMBL" id="QFOI01000011">
    <property type="protein sequence ID" value="PZP52151.1"/>
    <property type="molecule type" value="Genomic_DNA"/>
</dbReference>
<protein>
    <submittedName>
        <fullName evidence="7">Alkaline phosphatase family protein</fullName>
    </submittedName>
</protein>
<evidence type="ECO:0000256" key="1">
    <source>
        <dbReference type="ARBA" id="ARBA00022553"/>
    </source>
</evidence>
<evidence type="ECO:0000313" key="7">
    <source>
        <dbReference type="EMBL" id="PZP52151.1"/>
    </source>
</evidence>
<dbReference type="PIRSF" id="PIRSF031924">
    <property type="entry name" value="Pi-irrepressible_AP"/>
    <property type="match status" value="1"/>
</dbReference>
<dbReference type="Proteomes" id="UP000249645">
    <property type="component" value="Unassembled WGS sequence"/>
</dbReference>
<sequence>MSKISISFLFLFQLFCGLSNAQSKSNNKSNSINNSLSRPKLVVGIVVDQMRWDYLYRYHDLYSNTGGFKRLLGEGFSCENTFIPYIPTVTAAGHTCIYTGSIPAIHGIVGNNWYDNIQKKDVYCTDDSTVSTVGSTTVGVGKMSPRNMFATTIGDELRLATNFRSKVIAISCKDRASILPGGHNPNGAYWYDNKTGKFVTSTYYRQDLPNWVEAFNNRKIVDSLYALNWNLAVDSSLYPIYSTDDSMDYEGAQIVKGQTTFPYQLSQFIGNDYSKIMYTPYANTMTTDMAIAALKGEQLGISDVTDMLAVSYSAPDYIGHTDGPNSWEQMDDYIRLDKEIGKLLSNLDATVGKGNYTVFLSADHGAAHAGKFSQMNSLPGGSFSETDMKNDMNEQLKNKYGFPNIIRSISEYQIAFNYDLLNRTENINREDLTNWVIRYLLERPEVASAFSLNKTTQALIPEVQKQRTINGYFAQRSGDIQFIAKPGYFGGSSKGTTHGSWNPYDSHIPLVWYGWGIKHGETNRETYMTDIAATIAALLHIQMPSGCVGTVISEIMK</sequence>
<feature type="binding site" evidence="5">
    <location>
        <begin position="173"/>
        <end position="175"/>
    </location>
    <ligand>
        <name>substrate</name>
    </ligand>
</feature>
<keyword evidence="3 6" id="KW-0732">Signal</keyword>
<evidence type="ECO:0000256" key="5">
    <source>
        <dbReference type="PIRSR" id="PIRSR031924-51"/>
    </source>
</evidence>
<dbReference type="InterPro" id="IPR017850">
    <property type="entry name" value="Alkaline_phosphatase_core_sf"/>
</dbReference>
<evidence type="ECO:0000256" key="3">
    <source>
        <dbReference type="ARBA" id="ARBA00022729"/>
    </source>
</evidence>
<gene>
    <name evidence="7" type="ORF">DI598_01390</name>
</gene>
<dbReference type="Gene3D" id="3.30.1360.150">
    <property type="match status" value="1"/>
</dbReference>
<dbReference type="NCBIfam" id="NF042991">
    <property type="entry name" value="alk_phos_PafA"/>
    <property type="match status" value="1"/>
</dbReference>
<dbReference type="PANTHER" id="PTHR10151:SF120">
    <property type="entry name" value="BIS(5'-ADENOSYL)-TRIPHOSPHATASE"/>
    <property type="match status" value="1"/>
</dbReference>
<dbReference type="InterPro" id="IPR002591">
    <property type="entry name" value="Phosphodiest/P_Trfase"/>
</dbReference>
<dbReference type="Gene3D" id="3.40.720.10">
    <property type="entry name" value="Alkaline Phosphatase, subunit A"/>
    <property type="match status" value="1"/>
</dbReference>
<dbReference type="CDD" id="cd16016">
    <property type="entry name" value="AP-SPAP"/>
    <property type="match status" value="1"/>
</dbReference>
<comment type="caution">
    <text evidence="7">The sequence shown here is derived from an EMBL/GenBank/DDBJ whole genome shotgun (WGS) entry which is preliminary data.</text>
</comment>
<evidence type="ECO:0000256" key="2">
    <source>
        <dbReference type="ARBA" id="ARBA00022723"/>
    </source>
</evidence>
<dbReference type="InterPro" id="IPR026263">
    <property type="entry name" value="Alkaline_phosphatase_prok"/>
</dbReference>